<feature type="domain" description="Histidine kinase" evidence="5">
    <location>
        <begin position="197"/>
        <end position="391"/>
    </location>
</feature>
<keyword evidence="7" id="KW-1185">Reference proteome</keyword>
<dbReference type="Pfam" id="PF07730">
    <property type="entry name" value="HisKA_3"/>
    <property type="match status" value="1"/>
</dbReference>
<feature type="transmembrane region" description="Helical" evidence="4">
    <location>
        <begin position="46"/>
        <end position="66"/>
    </location>
</feature>
<dbReference type="SUPFAM" id="SSF55874">
    <property type="entry name" value="ATPase domain of HSP90 chaperone/DNA topoisomerase II/histidine kinase"/>
    <property type="match status" value="1"/>
</dbReference>
<evidence type="ECO:0000256" key="3">
    <source>
        <dbReference type="ARBA" id="ARBA00023012"/>
    </source>
</evidence>
<dbReference type="GO" id="GO:0016020">
    <property type="term" value="C:membrane"/>
    <property type="evidence" value="ECO:0007669"/>
    <property type="project" value="InterPro"/>
</dbReference>
<feature type="transmembrane region" description="Helical" evidence="4">
    <location>
        <begin position="78"/>
        <end position="104"/>
    </location>
</feature>
<dbReference type="Proteomes" id="UP000185696">
    <property type="component" value="Unassembled WGS sequence"/>
</dbReference>
<dbReference type="RefSeq" id="WP_075136019.1">
    <property type="nucleotide sequence ID" value="NZ_MSIF01000016.1"/>
</dbReference>
<feature type="transmembrane region" description="Helical" evidence="4">
    <location>
        <begin position="116"/>
        <end position="134"/>
    </location>
</feature>
<protein>
    <recommendedName>
        <fullName evidence="5">Histidine kinase domain-containing protein</fullName>
    </recommendedName>
</protein>
<dbReference type="InterPro" id="IPR005467">
    <property type="entry name" value="His_kinase_dom"/>
</dbReference>
<feature type="transmembrane region" description="Helical" evidence="4">
    <location>
        <begin position="140"/>
        <end position="158"/>
    </location>
</feature>
<feature type="transmembrane region" description="Helical" evidence="4">
    <location>
        <begin position="16"/>
        <end position="34"/>
    </location>
</feature>
<dbReference type="GO" id="GO:0046983">
    <property type="term" value="F:protein dimerization activity"/>
    <property type="evidence" value="ECO:0007669"/>
    <property type="project" value="InterPro"/>
</dbReference>
<dbReference type="CDD" id="cd16917">
    <property type="entry name" value="HATPase_UhpB-NarQ-NarX-like"/>
    <property type="match status" value="1"/>
</dbReference>
<evidence type="ECO:0000259" key="5">
    <source>
        <dbReference type="PROSITE" id="PS50109"/>
    </source>
</evidence>
<organism evidence="6 7">
    <name type="scientific">Actinophytocola xinjiangensis</name>
    <dbReference type="NCBI Taxonomy" id="485602"/>
    <lineage>
        <taxon>Bacteria</taxon>
        <taxon>Bacillati</taxon>
        <taxon>Actinomycetota</taxon>
        <taxon>Actinomycetes</taxon>
        <taxon>Pseudonocardiales</taxon>
        <taxon>Pseudonocardiaceae</taxon>
    </lineage>
</organism>
<keyword evidence="4" id="KW-0472">Membrane</keyword>
<dbReference type="SMART" id="SM00387">
    <property type="entry name" value="HATPase_c"/>
    <property type="match status" value="1"/>
</dbReference>
<dbReference type="GO" id="GO:0000155">
    <property type="term" value="F:phosphorelay sensor kinase activity"/>
    <property type="evidence" value="ECO:0007669"/>
    <property type="project" value="InterPro"/>
</dbReference>
<dbReference type="PANTHER" id="PTHR24421:SF62">
    <property type="entry name" value="SENSORY TRANSDUCTION HISTIDINE KINASE"/>
    <property type="match status" value="1"/>
</dbReference>
<keyword evidence="2" id="KW-0418">Kinase</keyword>
<keyword evidence="3" id="KW-0902">Two-component regulatory system</keyword>
<dbReference type="InterPro" id="IPR036890">
    <property type="entry name" value="HATPase_C_sf"/>
</dbReference>
<dbReference type="PANTHER" id="PTHR24421">
    <property type="entry name" value="NITRATE/NITRITE SENSOR PROTEIN NARX-RELATED"/>
    <property type="match status" value="1"/>
</dbReference>
<reference evidence="6 7" key="1">
    <citation type="submission" date="2016-12" db="EMBL/GenBank/DDBJ databases">
        <title>The draft genome sequence of Actinophytocola xinjiangensis.</title>
        <authorList>
            <person name="Wang W."/>
            <person name="Yuan L."/>
        </authorList>
    </citation>
    <scope>NUCLEOTIDE SEQUENCE [LARGE SCALE GENOMIC DNA]</scope>
    <source>
        <strain evidence="6 7">CGMCC 4.4663</strain>
    </source>
</reference>
<dbReference type="InterPro" id="IPR017205">
    <property type="entry name" value="Sig_transdc_His_kinase_ChrS"/>
</dbReference>
<dbReference type="InterPro" id="IPR003594">
    <property type="entry name" value="HATPase_dom"/>
</dbReference>
<dbReference type="Gene3D" id="1.20.5.1930">
    <property type="match status" value="1"/>
</dbReference>
<evidence type="ECO:0000256" key="1">
    <source>
        <dbReference type="ARBA" id="ARBA00022679"/>
    </source>
</evidence>
<keyword evidence="4" id="KW-1133">Transmembrane helix</keyword>
<evidence type="ECO:0000313" key="7">
    <source>
        <dbReference type="Proteomes" id="UP000185696"/>
    </source>
</evidence>
<evidence type="ECO:0000256" key="4">
    <source>
        <dbReference type="SAM" id="Phobius"/>
    </source>
</evidence>
<evidence type="ECO:0000256" key="2">
    <source>
        <dbReference type="ARBA" id="ARBA00022777"/>
    </source>
</evidence>
<dbReference type="PIRSF" id="PIRSF037434">
    <property type="entry name" value="STHK_ChrS"/>
    <property type="match status" value="1"/>
</dbReference>
<dbReference type="InterPro" id="IPR050482">
    <property type="entry name" value="Sensor_HK_TwoCompSys"/>
</dbReference>
<name>A0A7Z0WHL6_9PSEU</name>
<dbReference type="AlphaFoldDB" id="A0A7Z0WHL6"/>
<evidence type="ECO:0000313" key="6">
    <source>
        <dbReference type="EMBL" id="OLF07427.1"/>
    </source>
</evidence>
<dbReference type="InterPro" id="IPR011712">
    <property type="entry name" value="Sig_transdc_His_kin_sub3_dim/P"/>
</dbReference>
<accession>A0A7Z0WHL6</accession>
<comment type="caution">
    <text evidence="6">The sequence shown here is derived from an EMBL/GenBank/DDBJ whole genome shotgun (WGS) entry which is preliminary data.</text>
</comment>
<dbReference type="PROSITE" id="PS50109">
    <property type="entry name" value="HIS_KIN"/>
    <property type="match status" value="1"/>
</dbReference>
<keyword evidence="1" id="KW-0808">Transferase</keyword>
<dbReference type="Pfam" id="PF02518">
    <property type="entry name" value="HATPase_c"/>
    <property type="match status" value="1"/>
</dbReference>
<dbReference type="EMBL" id="MSIF01000016">
    <property type="protein sequence ID" value="OLF07427.1"/>
    <property type="molecule type" value="Genomic_DNA"/>
</dbReference>
<sequence length="393" mass="41594">MRDAGASADVWERTRAGWHVVFGVFVAITAVVLVADGTTTGTQHWLALALLATLCGAYASVGARVLHTVADSPRSWGYLAVAGPVTVAMFVLTPVASVMLFALYPQIWSMVPARRAAWATSAVTVAVGVVVAVMGEFGVAAISVAVGLVVAPVLGLWISKIIEQSQERARVVAELAATRTELAQVSHEAGVLAERERLARDLHDTLAQGSTSVLFLLASARSALRQDPAEAGRHLDLAERTTRENLTELRTLVAELTPAQLDGSSLPAALTRLTERLHTETGIAATTAVSGTHRELPTPCEVTLLRATQELLSNIRRHSGATTATVTLTYADDHITLRITDDGRGYDPANRPTGFGLDGLRERVQRVAGELTVRTAPGAGVTVLVRLTGGCPR</sequence>
<proteinExistence type="predicted"/>
<keyword evidence="4" id="KW-0812">Transmembrane</keyword>
<dbReference type="Gene3D" id="3.30.565.10">
    <property type="entry name" value="Histidine kinase-like ATPase, C-terminal domain"/>
    <property type="match status" value="1"/>
</dbReference>
<gene>
    <name evidence="6" type="ORF">BLA60_27775</name>
</gene>